<dbReference type="InterPro" id="IPR029414">
    <property type="entry name" value="Tricorn_PDZ"/>
</dbReference>
<feature type="signal peptide" evidence="1">
    <location>
        <begin position="1"/>
        <end position="26"/>
    </location>
</feature>
<accession>A0A9D1MKW0</accession>
<gene>
    <name evidence="3" type="ORF">IAB07_00025</name>
</gene>
<dbReference type="Gene3D" id="2.30.42.10">
    <property type="match status" value="1"/>
</dbReference>
<dbReference type="Pfam" id="PF05580">
    <property type="entry name" value="Peptidase_S55"/>
    <property type="match status" value="1"/>
</dbReference>
<keyword evidence="1" id="KW-0732">Signal</keyword>
<dbReference type="InterPro" id="IPR008763">
    <property type="entry name" value="Peptidase_S55"/>
</dbReference>
<sequence>MNKKVFSTLLVPLVCALLLCAALAGAGGFFQEDIRGGAALCAAGAAKESNSLRLEETASLPAMSGEETVLLGGYPIGIDIRPQGVIITSKVGVVTKNGVVTPFSGIEIDQGDLLCAINGEQVRSAEDIARLLEKNDGEVTVTIEHAGKRENYLVTPAEDSVNGQKKLGLMLQESVSGVGTLTFVDGRGRYGALGHPVKDAHGNTIEPEGGNIYPAAIKGVVPGKRGKAGELKGVYSKESGSIGEIDSDNIFGIFGKYCGNGEKLTEIAVAPRESVQPGKAYIYSTVFGTSPRLYEIEIIKAERQNSPLDKSMVVRVTDRKLLAETGGIVQGMSGSPVIQNGKLVGAITHVLIDDPTKGYAVYAEWMMGR</sequence>
<evidence type="ECO:0000256" key="1">
    <source>
        <dbReference type="SAM" id="SignalP"/>
    </source>
</evidence>
<dbReference type="AlphaFoldDB" id="A0A9D1MKW0"/>
<reference evidence="3" key="2">
    <citation type="journal article" date="2021" name="PeerJ">
        <title>Extensive microbial diversity within the chicken gut microbiome revealed by metagenomics and culture.</title>
        <authorList>
            <person name="Gilroy R."/>
            <person name="Ravi A."/>
            <person name="Getino M."/>
            <person name="Pursley I."/>
            <person name="Horton D.L."/>
            <person name="Alikhan N.F."/>
            <person name="Baker D."/>
            <person name="Gharbi K."/>
            <person name="Hall N."/>
            <person name="Watson M."/>
            <person name="Adriaenssens E.M."/>
            <person name="Foster-Nyarko E."/>
            <person name="Jarju S."/>
            <person name="Secka A."/>
            <person name="Antonio M."/>
            <person name="Oren A."/>
            <person name="Chaudhuri R.R."/>
            <person name="La Ragione R."/>
            <person name="Hildebrand F."/>
            <person name="Pallen M.J."/>
        </authorList>
    </citation>
    <scope>NUCLEOTIDE SEQUENCE</scope>
    <source>
        <strain evidence="3">9366</strain>
    </source>
</reference>
<evidence type="ECO:0000259" key="2">
    <source>
        <dbReference type="PROSITE" id="PS51494"/>
    </source>
</evidence>
<evidence type="ECO:0000313" key="3">
    <source>
        <dbReference type="EMBL" id="HIU62139.1"/>
    </source>
</evidence>
<dbReference type="EMBL" id="DVNJ01000001">
    <property type="protein sequence ID" value="HIU62139.1"/>
    <property type="molecule type" value="Genomic_DNA"/>
</dbReference>
<feature type="domain" description="Peptidase S55" evidence="2">
    <location>
        <begin position="148"/>
        <end position="369"/>
    </location>
</feature>
<evidence type="ECO:0000313" key="4">
    <source>
        <dbReference type="Proteomes" id="UP000824145"/>
    </source>
</evidence>
<dbReference type="SUPFAM" id="SSF50494">
    <property type="entry name" value="Trypsin-like serine proteases"/>
    <property type="match status" value="1"/>
</dbReference>
<dbReference type="InterPro" id="IPR009003">
    <property type="entry name" value="Peptidase_S1_PA"/>
</dbReference>
<dbReference type="SUPFAM" id="SSF50156">
    <property type="entry name" value="PDZ domain-like"/>
    <property type="match status" value="1"/>
</dbReference>
<comment type="caution">
    <text evidence="3">The sequence shown here is derived from an EMBL/GenBank/DDBJ whole genome shotgun (WGS) entry which is preliminary data.</text>
</comment>
<dbReference type="PROSITE" id="PS51494">
    <property type="entry name" value="SPOIVB"/>
    <property type="match status" value="1"/>
</dbReference>
<name>A0A9D1MKW0_9FIRM</name>
<dbReference type="InterPro" id="IPR036034">
    <property type="entry name" value="PDZ_sf"/>
</dbReference>
<feature type="chain" id="PRO_5039732002" evidence="1">
    <location>
        <begin position="27"/>
        <end position="369"/>
    </location>
</feature>
<dbReference type="Pfam" id="PF14685">
    <property type="entry name" value="PDZ_Tricorn"/>
    <property type="match status" value="1"/>
</dbReference>
<proteinExistence type="predicted"/>
<organism evidence="3 4">
    <name type="scientific">Candidatus Caccalectryoclostridium excrementigallinarum</name>
    <dbReference type="NCBI Taxonomy" id="2840710"/>
    <lineage>
        <taxon>Bacteria</taxon>
        <taxon>Bacillati</taxon>
        <taxon>Bacillota</taxon>
        <taxon>Clostridia</taxon>
        <taxon>Christensenellales</taxon>
        <taxon>Christensenellaceae</taxon>
        <taxon>Christensenellaceae incertae sedis</taxon>
        <taxon>Candidatus Caccalectryoclostridium</taxon>
    </lineage>
</organism>
<reference evidence="3" key="1">
    <citation type="submission" date="2020-10" db="EMBL/GenBank/DDBJ databases">
        <authorList>
            <person name="Gilroy R."/>
        </authorList>
    </citation>
    <scope>NUCLEOTIDE SEQUENCE</scope>
    <source>
        <strain evidence="3">9366</strain>
    </source>
</reference>
<protein>
    <submittedName>
        <fullName evidence="3">PDZ domain-containing protein</fullName>
    </submittedName>
</protein>
<dbReference type="Proteomes" id="UP000824145">
    <property type="component" value="Unassembled WGS sequence"/>
</dbReference>